<feature type="signal peptide" evidence="1">
    <location>
        <begin position="1"/>
        <end position="21"/>
    </location>
</feature>
<evidence type="ECO:0000256" key="1">
    <source>
        <dbReference type="SAM" id="SignalP"/>
    </source>
</evidence>
<dbReference type="InterPro" id="IPR011990">
    <property type="entry name" value="TPR-like_helical_dom_sf"/>
</dbReference>
<sequence length="476" mass="54635">MNLYKLFIALSILLGLSSCNWLDLEPTDTTTETDLFKTGDGYRIALNGIYQQMSETDLYGQQLTWGLLDVLGQTYSSSFLGTAYYASANYKYTDNRVKPLVEAIWEKAYNSIANCNNIIQRIETESASLFEEGETEKNLIEGEALALRAYLHFDILRLFAPSMKKDDGKSYIPYVDTYPCTFQPYTTNNEVLKKAIADLKRAKDLVGPFDTADLKWMLTRYRFENDVRAGGGRTNLFLAYRGYRMNYFAICALLARVYNYAGMHKEAFDEASIVIEATGDSYGTLIFEPTSLSGLSDGNIKLYDELIFSLSNRDLWTNYKSYYVSTSDQLVLAERNTTDLFDSPIDMRGNAKLVKLESRKLFCLRNVEVGGTYATFVKDMIPMIRLGEMYYIRAEYYNSLKDIENAKSELDEFRSGYSCPPGMLTDDIESEIIKEVHREYLTEGQLFFYYKKFNHLPKKMQSDDSFVFPRPDSEDL</sequence>
<dbReference type="InterPro" id="IPR033985">
    <property type="entry name" value="SusD-like_N"/>
</dbReference>
<keyword evidence="1" id="KW-0732">Signal</keyword>
<dbReference type="Pfam" id="PF14322">
    <property type="entry name" value="SusD-like_3"/>
    <property type="match status" value="1"/>
</dbReference>
<evidence type="ECO:0000313" key="3">
    <source>
        <dbReference type="EMBL" id="SHE78486.1"/>
    </source>
</evidence>
<dbReference type="EMBL" id="FQVD01000006">
    <property type="protein sequence ID" value="SHE78486.1"/>
    <property type="molecule type" value="Genomic_DNA"/>
</dbReference>
<feature type="domain" description="SusD-like N-terminal" evidence="2">
    <location>
        <begin position="66"/>
        <end position="206"/>
    </location>
</feature>
<evidence type="ECO:0000313" key="4">
    <source>
        <dbReference type="Proteomes" id="UP000184436"/>
    </source>
</evidence>
<accession>A0A1M4WB85</accession>
<dbReference type="SUPFAM" id="SSF48452">
    <property type="entry name" value="TPR-like"/>
    <property type="match status" value="1"/>
</dbReference>
<reference evidence="3 4" key="1">
    <citation type="submission" date="2016-11" db="EMBL/GenBank/DDBJ databases">
        <authorList>
            <person name="Jaros S."/>
            <person name="Januszkiewicz K."/>
            <person name="Wedrychowicz H."/>
        </authorList>
    </citation>
    <scope>NUCLEOTIDE SEQUENCE [LARGE SCALE GENOMIC DNA]</scope>
    <source>
        <strain evidence="3 4">DSM 26883</strain>
    </source>
</reference>
<dbReference type="GO" id="GO:0009279">
    <property type="term" value="C:cell outer membrane"/>
    <property type="evidence" value="ECO:0007669"/>
    <property type="project" value="UniProtKB-SubCell"/>
</dbReference>
<dbReference type="Gene3D" id="1.25.40.390">
    <property type="match status" value="2"/>
</dbReference>
<dbReference type="STRING" id="871325.SAMN05444349_10646"/>
<gene>
    <name evidence="3" type="ORF">SAMN05444349_10646</name>
</gene>
<feature type="chain" id="PRO_5009908071" evidence="1">
    <location>
        <begin position="22"/>
        <end position="476"/>
    </location>
</feature>
<evidence type="ECO:0000259" key="2">
    <source>
        <dbReference type="Pfam" id="PF14322"/>
    </source>
</evidence>
<dbReference type="Proteomes" id="UP000184436">
    <property type="component" value="Unassembled WGS sequence"/>
</dbReference>
<dbReference type="AlphaFoldDB" id="A0A1M4WB85"/>
<proteinExistence type="predicted"/>
<keyword evidence="4" id="KW-1185">Reference proteome</keyword>
<organism evidence="3 4">
    <name type="scientific">Bacteroides faecichinchillae</name>
    <dbReference type="NCBI Taxonomy" id="871325"/>
    <lineage>
        <taxon>Bacteria</taxon>
        <taxon>Pseudomonadati</taxon>
        <taxon>Bacteroidota</taxon>
        <taxon>Bacteroidia</taxon>
        <taxon>Bacteroidales</taxon>
        <taxon>Bacteroidaceae</taxon>
        <taxon>Bacteroides</taxon>
    </lineage>
</organism>
<protein>
    <submittedName>
        <fullName evidence="3">Starch-binding associating with outer membrane</fullName>
    </submittedName>
</protein>
<dbReference type="PROSITE" id="PS51257">
    <property type="entry name" value="PROKAR_LIPOPROTEIN"/>
    <property type="match status" value="1"/>
</dbReference>
<dbReference type="RefSeq" id="WP_033886529.1">
    <property type="nucleotide sequence ID" value="NZ_FQVD01000006.1"/>
</dbReference>
<name>A0A1M4WB85_9BACE</name>